<comment type="function">
    <text evidence="6">Induces local and distal defense responses (incompatible hypersensitive reaction) in plants from the solanaceae and cruciferae families. Elicits leaf necrosis and causes the accumulation of pathogenesis-related proteins. Might interact with the lipidic molecules of the plasma membrane.</text>
</comment>
<comment type="subcellular location">
    <subcellularLocation>
        <location evidence="1 6">Secreted</location>
    </subcellularLocation>
</comment>
<dbReference type="Pfam" id="PF00964">
    <property type="entry name" value="Elicitin"/>
    <property type="match status" value="1"/>
</dbReference>
<feature type="chain" id="PRO_5040963540" description="Elicitin" evidence="7">
    <location>
        <begin position="21"/>
        <end position="138"/>
    </location>
</feature>
<dbReference type="SUPFAM" id="SSF48647">
    <property type="entry name" value="Fungal elicitin"/>
    <property type="match status" value="1"/>
</dbReference>
<keyword evidence="4 6" id="KW-0928">Hypersensitive response elicitation</keyword>
<evidence type="ECO:0000256" key="1">
    <source>
        <dbReference type="ARBA" id="ARBA00004613"/>
    </source>
</evidence>
<keyword evidence="9" id="KW-1185">Reference proteome</keyword>
<dbReference type="GO" id="GO:0052040">
    <property type="term" value="P:symbiont-mediated perturbation of host programmed cell death"/>
    <property type="evidence" value="ECO:0007669"/>
    <property type="project" value="UniProtKB-UniRule"/>
</dbReference>
<dbReference type="EMBL" id="BSXW01000581">
    <property type="protein sequence ID" value="GMF25983.1"/>
    <property type="molecule type" value="Genomic_DNA"/>
</dbReference>
<evidence type="ECO:0000256" key="2">
    <source>
        <dbReference type="ARBA" id="ARBA00009544"/>
    </source>
</evidence>
<comment type="similarity">
    <text evidence="2 6">Belongs to the elicitin family.</text>
</comment>
<keyword evidence="5 6" id="KW-1015">Disulfide bond</keyword>
<accession>A0A9W6X1G3</accession>
<feature type="signal peptide" evidence="7">
    <location>
        <begin position="1"/>
        <end position="20"/>
    </location>
</feature>
<dbReference type="GO" id="GO:0005576">
    <property type="term" value="C:extracellular region"/>
    <property type="evidence" value="ECO:0007669"/>
    <property type="project" value="UniProtKB-SubCell"/>
</dbReference>
<evidence type="ECO:0000313" key="9">
    <source>
        <dbReference type="Proteomes" id="UP001165083"/>
    </source>
</evidence>
<comment type="caution">
    <text evidence="8">The sequence shown here is derived from an EMBL/GenBank/DDBJ whole genome shotgun (WGS) entry which is preliminary data.</text>
</comment>
<evidence type="ECO:0000256" key="3">
    <source>
        <dbReference type="ARBA" id="ARBA00022525"/>
    </source>
</evidence>
<dbReference type="AlphaFoldDB" id="A0A9W6X1G3"/>
<keyword evidence="3 6" id="KW-0964">Secreted</keyword>
<dbReference type="Proteomes" id="UP001165083">
    <property type="component" value="Unassembled WGS sequence"/>
</dbReference>
<evidence type="ECO:0000256" key="4">
    <source>
        <dbReference type="ARBA" id="ARBA00022978"/>
    </source>
</evidence>
<evidence type="ECO:0000313" key="8">
    <source>
        <dbReference type="EMBL" id="GMF25983.1"/>
    </source>
</evidence>
<dbReference type="OrthoDB" id="113479at2759"/>
<reference evidence="8" key="1">
    <citation type="submission" date="2023-04" db="EMBL/GenBank/DDBJ databases">
        <title>Phytophthora lilii NBRC 32176.</title>
        <authorList>
            <person name="Ichikawa N."/>
            <person name="Sato H."/>
            <person name="Tonouchi N."/>
        </authorList>
    </citation>
    <scope>NUCLEOTIDE SEQUENCE</scope>
    <source>
        <strain evidence="8">NBRC 32176</strain>
    </source>
</reference>
<gene>
    <name evidence="8" type="ORF">Plil01_001078100</name>
</gene>
<protein>
    <recommendedName>
        <fullName evidence="6">Elicitin</fullName>
    </recommendedName>
</protein>
<proteinExistence type="inferred from homology"/>
<evidence type="ECO:0000256" key="7">
    <source>
        <dbReference type="SAM" id="SignalP"/>
    </source>
</evidence>
<name>A0A9W6X1G3_9STRA</name>
<sequence>MRVTTFFPVVFLAAGITASGKELCEPTVSDSIVAALDDSSLFSSCATAEIGLQTRVSSLFDVLQFAAKDFLIFCQASGCLSPVRDLVDLIPPNCLIKYHGSAHNLSKEVTALHDECAETADAADRAAEDDMSRYFLDV</sequence>
<dbReference type="InterPro" id="IPR002200">
    <property type="entry name" value="Elicitin"/>
</dbReference>
<dbReference type="SMART" id="SM01187">
    <property type="entry name" value="Elicitin"/>
    <property type="match status" value="1"/>
</dbReference>
<evidence type="ECO:0000256" key="6">
    <source>
        <dbReference type="RuleBase" id="RU368111"/>
    </source>
</evidence>
<dbReference type="InterPro" id="IPR036470">
    <property type="entry name" value="Elicitin_sf"/>
</dbReference>
<keyword evidence="7" id="KW-0732">Signal</keyword>
<organism evidence="8 9">
    <name type="scientific">Phytophthora lilii</name>
    <dbReference type="NCBI Taxonomy" id="2077276"/>
    <lineage>
        <taxon>Eukaryota</taxon>
        <taxon>Sar</taxon>
        <taxon>Stramenopiles</taxon>
        <taxon>Oomycota</taxon>
        <taxon>Peronosporomycetes</taxon>
        <taxon>Peronosporales</taxon>
        <taxon>Peronosporaceae</taxon>
        <taxon>Phytophthora</taxon>
    </lineage>
</organism>
<evidence type="ECO:0000256" key="5">
    <source>
        <dbReference type="ARBA" id="ARBA00023157"/>
    </source>
</evidence>